<gene>
    <name evidence="1" type="ORF">KSB_61620</name>
</gene>
<keyword evidence="2" id="KW-1185">Reference proteome</keyword>
<name>A0ABQ3UZA8_9CHLR</name>
<dbReference type="Proteomes" id="UP000654345">
    <property type="component" value="Unassembled WGS sequence"/>
</dbReference>
<evidence type="ECO:0000313" key="1">
    <source>
        <dbReference type="EMBL" id="GHO57687.1"/>
    </source>
</evidence>
<accession>A0ABQ3UZA8</accession>
<protein>
    <recommendedName>
        <fullName evidence="3">IS110 family transposase</fullName>
    </recommendedName>
</protein>
<dbReference type="EMBL" id="BNJG01000002">
    <property type="protein sequence ID" value="GHO57687.1"/>
    <property type="molecule type" value="Genomic_DNA"/>
</dbReference>
<evidence type="ECO:0008006" key="3">
    <source>
        <dbReference type="Google" id="ProtNLM"/>
    </source>
</evidence>
<dbReference type="RefSeq" id="WP_201374024.1">
    <property type="nucleotide sequence ID" value="NZ_BNJG01000002.1"/>
</dbReference>
<comment type="caution">
    <text evidence="1">The sequence shown here is derived from an EMBL/GenBank/DDBJ whole genome shotgun (WGS) entry which is preliminary data.</text>
</comment>
<evidence type="ECO:0000313" key="2">
    <source>
        <dbReference type="Proteomes" id="UP000654345"/>
    </source>
</evidence>
<sequence length="62" mass="6681">MEALDETLTAQIAQIEAELATVLPSAQEEEPLPGEDNTHAREWAKNIARLQTIPGIGLITAT</sequence>
<proteinExistence type="predicted"/>
<reference evidence="1 2" key="1">
    <citation type="journal article" date="2021" name="Int. J. Syst. Evol. Microbiol.">
        <title>Reticulibacter mediterranei gen. nov., sp. nov., within the new family Reticulibacteraceae fam. nov., and Ktedonospora formicarum gen. nov., sp. nov., Ktedonobacter robiniae sp. nov., Dictyobacter formicarum sp. nov. and Dictyobacter arantiisoli sp. nov., belonging to the class Ktedonobacteria.</title>
        <authorList>
            <person name="Yabe S."/>
            <person name="Zheng Y."/>
            <person name="Wang C.M."/>
            <person name="Sakai Y."/>
            <person name="Abe K."/>
            <person name="Yokota A."/>
            <person name="Donadio S."/>
            <person name="Cavaletti L."/>
            <person name="Monciardini P."/>
        </authorList>
    </citation>
    <scope>NUCLEOTIDE SEQUENCE [LARGE SCALE GENOMIC DNA]</scope>
    <source>
        <strain evidence="1 2">SOSP1-30</strain>
    </source>
</reference>
<organism evidence="1 2">
    <name type="scientific">Ktedonobacter robiniae</name>
    <dbReference type="NCBI Taxonomy" id="2778365"/>
    <lineage>
        <taxon>Bacteria</taxon>
        <taxon>Bacillati</taxon>
        <taxon>Chloroflexota</taxon>
        <taxon>Ktedonobacteria</taxon>
        <taxon>Ktedonobacterales</taxon>
        <taxon>Ktedonobacteraceae</taxon>
        <taxon>Ktedonobacter</taxon>
    </lineage>
</organism>